<gene>
    <name evidence="1" type="ORF">PR048_006555</name>
</gene>
<accession>A0ABQ9IBA5</accession>
<evidence type="ECO:0000313" key="1">
    <source>
        <dbReference type="EMBL" id="KAJ8893954.1"/>
    </source>
</evidence>
<dbReference type="InterPro" id="IPR052958">
    <property type="entry name" value="IFN-induced_PKR_regulator"/>
</dbReference>
<keyword evidence="2" id="KW-1185">Reference proteome</keyword>
<reference evidence="1 2" key="1">
    <citation type="submission" date="2023-02" db="EMBL/GenBank/DDBJ databases">
        <title>LHISI_Scaffold_Assembly.</title>
        <authorList>
            <person name="Stuart O.P."/>
            <person name="Cleave R."/>
            <person name="Magrath M.J.L."/>
            <person name="Mikheyev A.S."/>
        </authorList>
    </citation>
    <scope>NUCLEOTIDE SEQUENCE [LARGE SCALE GENOMIC DNA]</scope>
    <source>
        <strain evidence="1">Daus_M_001</strain>
        <tissue evidence="1">Leg muscle</tissue>
    </source>
</reference>
<organism evidence="1 2">
    <name type="scientific">Dryococelus australis</name>
    <dbReference type="NCBI Taxonomy" id="614101"/>
    <lineage>
        <taxon>Eukaryota</taxon>
        <taxon>Metazoa</taxon>
        <taxon>Ecdysozoa</taxon>
        <taxon>Arthropoda</taxon>
        <taxon>Hexapoda</taxon>
        <taxon>Insecta</taxon>
        <taxon>Pterygota</taxon>
        <taxon>Neoptera</taxon>
        <taxon>Polyneoptera</taxon>
        <taxon>Phasmatodea</taxon>
        <taxon>Verophasmatodea</taxon>
        <taxon>Anareolatae</taxon>
        <taxon>Phasmatidae</taxon>
        <taxon>Eurycanthinae</taxon>
        <taxon>Dryococelus</taxon>
    </lineage>
</organism>
<dbReference type="EMBL" id="JARBHB010000002">
    <property type="protein sequence ID" value="KAJ8893954.1"/>
    <property type="molecule type" value="Genomic_DNA"/>
</dbReference>
<evidence type="ECO:0008006" key="3">
    <source>
        <dbReference type="Google" id="ProtNLM"/>
    </source>
</evidence>
<sequence>MSSFWHKVMSAIDQKNVIIRGKGFSLNIETQLIKDLLDEMQNLRDSWEIILQESQVVAEAVGISSHFITRRRPSRLPNADENTIEGKLQLEATNEFKSFVIFPVLDFIMENLKTRLASSELICYLFSPILTMDLDSDQLKIASMAPCFIQKRTLLSFSTPFMRENLKLFFNSCTGIKLFCTIPVTVSTTERCYSRMANSLKTWQRITTGQNRLNHLAILGMENELAKSVYFSGVIGHFSHKKARKVYNLV</sequence>
<proteinExistence type="predicted"/>
<evidence type="ECO:0000313" key="2">
    <source>
        <dbReference type="Proteomes" id="UP001159363"/>
    </source>
</evidence>
<comment type="caution">
    <text evidence="1">The sequence shown here is derived from an EMBL/GenBank/DDBJ whole genome shotgun (WGS) entry which is preliminary data.</text>
</comment>
<protein>
    <recommendedName>
        <fullName evidence="3">HAT C-terminal dimerisation domain-containing protein</fullName>
    </recommendedName>
</protein>
<dbReference type="PANTHER" id="PTHR46289">
    <property type="entry name" value="52 KDA REPRESSOR OF THE INHIBITOR OF THE PROTEIN KINASE-LIKE PROTEIN-RELATED"/>
    <property type="match status" value="1"/>
</dbReference>
<dbReference type="Proteomes" id="UP001159363">
    <property type="component" value="Chromosome 2"/>
</dbReference>
<name>A0ABQ9IBA5_9NEOP</name>
<dbReference type="PANTHER" id="PTHR46289:SF17">
    <property type="entry name" value="HAT C-TERMINAL DIMERISATION DOMAIN-CONTAINING PROTEIN"/>
    <property type="match status" value="1"/>
</dbReference>